<accession>D4S1T0</accession>
<keyword evidence="5 7" id="KW-1133">Transmembrane helix</keyword>
<dbReference type="Gene3D" id="3.40.50.720">
    <property type="entry name" value="NAD(P)-binding Rossmann-like Domain"/>
    <property type="match status" value="1"/>
</dbReference>
<dbReference type="Pfam" id="PF02397">
    <property type="entry name" value="Bac_transf"/>
    <property type="match status" value="1"/>
</dbReference>
<proteinExistence type="inferred from homology"/>
<dbReference type="GO" id="GO:0016020">
    <property type="term" value="C:membrane"/>
    <property type="evidence" value="ECO:0007669"/>
    <property type="project" value="UniProtKB-SubCell"/>
</dbReference>
<evidence type="ECO:0000256" key="6">
    <source>
        <dbReference type="ARBA" id="ARBA00023136"/>
    </source>
</evidence>
<evidence type="ECO:0000259" key="8">
    <source>
        <dbReference type="Pfam" id="PF02397"/>
    </source>
</evidence>
<sequence>MDAIIMIVAYFAAWAIKFGEAFLNSSDHSMYGVYVVALIVIVPSFLILYSMFGLYTPKRMHGQKYEMFNIFKANTVGVVSWILILYMAHLEHFSREMIFIFLGINIFLELLARVGLRMFLRHIRKKGFNQKHVLMIGYSRAAEGYIDRIKAYPQWGYHVVGILDDNVEAGTKYRGIEVIGKIEELERVIDANDLDEIVITLSIEEYGKLEKIVAKCEKCGIHTKFIPDYNNIIPTRAYIEDVQGLPVINIRRVPLSGLFNRFIKRFADIVLAVLALIIFSPIMLIVAVLVKTTSKGPVIYKQERVGLHNKTFKMYKFRSMIDSCDGSDKKKWTTQDDPRVTKVGKFIRKTSLDELPQFVNVIKGDMSIVGPRPERPYYVDKFKEEIPRYMIKHQVRPGITGWAQVNGYRGDTSIYKRIECDLYYIENWTVLFDIKILFFTVFKGFINKNAY</sequence>
<organism evidence="9 10">
    <name type="scientific">Eshraghiella crossota DSM 2876</name>
    <dbReference type="NCBI Taxonomy" id="511680"/>
    <lineage>
        <taxon>Bacteria</taxon>
        <taxon>Bacillati</taxon>
        <taxon>Bacillota</taxon>
        <taxon>Clostridia</taxon>
        <taxon>Lachnospirales</taxon>
        <taxon>Lachnospiraceae</taxon>
        <taxon>Eshraghiella</taxon>
    </lineage>
</organism>
<dbReference type="PANTHER" id="PTHR30576">
    <property type="entry name" value="COLANIC BIOSYNTHESIS UDP-GLUCOSE LIPID CARRIER TRANSFERASE"/>
    <property type="match status" value="1"/>
</dbReference>
<dbReference type="Proteomes" id="UP000006238">
    <property type="component" value="Unassembled WGS sequence"/>
</dbReference>
<evidence type="ECO:0000256" key="7">
    <source>
        <dbReference type="SAM" id="Phobius"/>
    </source>
</evidence>
<dbReference type="PANTHER" id="PTHR30576:SF0">
    <property type="entry name" value="UNDECAPRENYL-PHOSPHATE N-ACETYLGALACTOSAMINYL 1-PHOSPHATE TRANSFERASE-RELATED"/>
    <property type="match status" value="1"/>
</dbReference>
<dbReference type="NCBIfam" id="TIGR03023">
    <property type="entry name" value="WcaJ_sugtrans"/>
    <property type="match status" value="1"/>
</dbReference>
<keyword evidence="4 7" id="KW-0812">Transmembrane</keyword>
<dbReference type="EMBL" id="ABWN01000035">
    <property type="protein sequence ID" value="EFF67828.1"/>
    <property type="molecule type" value="Genomic_DNA"/>
</dbReference>
<dbReference type="SUPFAM" id="SSF51735">
    <property type="entry name" value="NAD(P)-binding Rossmann-fold domains"/>
    <property type="match status" value="1"/>
</dbReference>
<dbReference type="Pfam" id="PF13727">
    <property type="entry name" value="CoA_binding_3"/>
    <property type="match status" value="1"/>
</dbReference>
<reference evidence="9 10" key="1">
    <citation type="submission" date="2010-02" db="EMBL/GenBank/DDBJ databases">
        <authorList>
            <person name="Weinstock G."/>
            <person name="Sodergren E."/>
            <person name="Clifton S."/>
            <person name="Fulton L."/>
            <person name="Fulton B."/>
            <person name="Courtney L."/>
            <person name="Fronick C."/>
            <person name="Harrison M."/>
            <person name="Strong C."/>
            <person name="Farmer C."/>
            <person name="Delahaunty K."/>
            <person name="Markovic C."/>
            <person name="Hall O."/>
            <person name="Minx P."/>
            <person name="Tomlinson C."/>
            <person name="Mitreva M."/>
            <person name="Nelson J."/>
            <person name="Hou S."/>
            <person name="Wollam A."/>
            <person name="Pepin K.H."/>
            <person name="Johnson M."/>
            <person name="Bhonagiri V."/>
            <person name="Zhang X."/>
            <person name="Suruliraj S."/>
            <person name="Warren W."/>
            <person name="Chinwalla A."/>
            <person name="Mardis E.R."/>
            <person name="Wilson R.K."/>
        </authorList>
    </citation>
    <scope>NUCLEOTIDE SEQUENCE [LARGE SCALE GENOMIC DNA]</scope>
    <source>
        <strain evidence="9 10">DSM 2876</strain>
    </source>
</reference>
<comment type="subcellular location">
    <subcellularLocation>
        <location evidence="1">Membrane</location>
        <topology evidence="1">Multi-pass membrane protein</topology>
    </subcellularLocation>
</comment>
<keyword evidence="10" id="KW-1185">Reference proteome</keyword>
<dbReference type="NCBIfam" id="TIGR03025">
    <property type="entry name" value="EPS_sugtrans"/>
    <property type="match status" value="1"/>
</dbReference>
<dbReference type="eggNOG" id="COG2148">
    <property type="taxonomic scope" value="Bacteria"/>
</dbReference>
<feature type="domain" description="Bacterial sugar transferase" evidence="8">
    <location>
        <begin position="264"/>
        <end position="443"/>
    </location>
</feature>
<keyword evidence="6 7" id="KW-0472">Membrane</keyword>
<dbReference type="EC" id="2.7.8.-" evidence="9"/>
<comment type="similarity">
    <text evidence="2">Belongs to the bacterial sugar transferase family.</text>
</comment>
<dbReference type="InterPro" id="IPR017473">
    <property type="entry name" value="Undecaprenyl-P_gluc_Ptfrase"/>
</dbReference>
<dbReference type="STRING" id="45851.BHV86_08095"/>
<evidence type="ECO:0000256" key="3">
    <source>
        <dbReference type="ARBA" id="ARBA00022679"/>
    </source>
</evidence>
<dbReference type="AlphaFoldDB" id="D4S1T0"/>
<evidence type="ECO:0000313" key="10">
    <source>
        <dbReference type="Proteomes" id="UP000006238"/>
    </source>
</evidence>
<protein>
    <submittedName>
        <fullName evidence="9">Undecaprenyl-phosphate glucose phosphotransferase</fullName>
        <ecNumber evidence="9">2.7.8.-</ecNumber>
    </submittedName>
</protein>
<dbReference type="InterPro" id="IPR036291">
    <property type="entry name" value="NAD(P)-bd_dom_sf"/>
</dbReference>
<name>D4S1T0_9FIRM</name>
<evidence type="ECO:0000313" key="9">
    <source>
        <dbReference type="EMBL" id="EFF67828.1"/>
    </source>
</evidence>
<feature type="transmembrane region" description="Helical" evidence="7">
    <location>
        <begin position="98"/>
        <end position="116"/>
    </location>
</feature>
<gene>
    <name evidence="9" type="ORF">BUTYVIB_02052</name>
</gene>
<evidence type="ECO:0000256" key="1">
    <source>
        <dbReference type="ARBA" id="ARBA00004141"/>
    </source>
</evidence>
<evidence type="ECO:0000256" key="5">
    <source>
        <dbReference type="ARBA" id="ARBA00022989"/>
    </source>
</evidence>
<dbReference type="GO" id="GO:0016780">
    <property type="term" value="F:phosphotransferase activity, for other substituted phosphate groups"/>
    <property type="evidence" value="ECO:0007669"/>
    <property type="project" value="TreeGrafter"/>
</dbReference>
<evidence type="ECO:0000256" key="2">
    <source>
        <dbReference type="ARBA" id="ARBA00006464"/>
    </source>
</evidence>
<feature type="transmembrane region" description="Helical" evidence="7">
    <location>
        <begin position="31"/>
        <end position="55"/>
    </location>
</feature>
<dbReference type="HOGENOM" id="CLU_024920_0_1_9"/>
<dbReference type="InterPro" id="IPR003362">
    <property type="entry name" value="Bact_transf"/>
</dbReference>
<feature type="transmembrane region" description="Helical" evidence="7">
    <location>
        <begin position="67"/>
        <end position="86"/>
    </location>
</feature>
<feature type="transmembrane region" description="Helical" evidence="7">
    <location>
        <begin position="269"/>
        <end position="290"/>
    </location>
</feature>
<dbReference type="InterPro" id="IPR017475">
    <property type="entry name" value="EPS_sugar_tfrase"/>
</dbReference>
<comment type="caution">
    <text evidence="9">The sequence shown here is derived from an EMBL/GenBank/DDBJ whole genome shotgun (WGS) entry which is preliminary data.</text>
</comment>
<evidence type="ECO:0000256" key="4">
    <source>
        <dbReference type="ARBA" id="ARBA00022692"/>
    </source>
</evidence>
<keyword evidence="3 9" id="KW-0808">Transferase</keyword>